<evidence type="ECO:0000259" key="2">
    <source>
        <dbReference type="Pfam" id="PF12804"/>
    </source>
</evidence>
<protein>
    <submittedName>
        <fullName evidence="3">CTP:molybdopterin cytidylyltransferase MocA</fullName>
    </submittedName>
</protein>
<dbReference type="PANTHER" id="PTHR43777:SF1">
    <property type="entry name" value="MOLYBDENUM COFACTOR CYTIDYLYLTRANSFERASE"/>
    <property type="match status" value="1"/>
</dbReference>
<accession>A0A840IBP8</accession>
<dbReference type="Pfam" id="PF12804">
    <property type="entry name" value="NTP_transf_3"/>
    <property type="match status" value="1"/>
</dbReference>
<reference evidence="3 4" key="1">
    <citation type="submission" date="2020-08" db="EMBL/GenBank/DDBJ databases">
        <title>Genomic Encyclopedia of Archaeal and Bacterial Type Strains, Phase II (KMG-II): from individual species to whole genera.</title>
        <authorList>
            <person name="Goeker M."/>
        </authorList>
    </citation>
    <scope>NUCLEOTIDE SEQUENCE [LARGE SCALE GENOMIC DNA]</scope>
    <source>
        <strain evidence="3 4">DSM 23288</strain>
    </source>
</reference>
<dbReference type="RefSeq" id="WP_183341314.1">
    <property type="nucleotide sequence ID" value="NZ_JACHNU010000002.1"/>
</dbReference>
<feature type="compositionally biased region" description="Basic and acidic residues" evidence="1">
    <location>
        <begin position="203"/>
        <end position="213"/>
    </location>
</feature>
<name>A0A840IBP8_9ACTN</name>
<evidence type="ECO:0000313" key="4">
    <source>
        <dbReference type="Proteomes" id="UP000585272"/>
    </source>
</evidence>
<keyword evidence="3" id="KW-0548">Nucleotidyltransferase</keyword>
<evidence type="ECO:0000256" key="1">
    <source>
        <dbReference type="SAM" id="MobiDB-lite"/>
    </source>
</evidence>
<keyword evidence="3" id="KW-0808">Transferase</keyword>
<dbReference type="CDD" id="cd04182">
    <property type="entry name" value="GT_2_like_f"/>
    <property type="match status" value="1"/>
</dbReference>
<sequence>MPALSEPPDPRVHAIVLAAGGARRFGAAKQLAPLRGRPLLEHALAAAAAAPELAGVVVVLGAEADRIAGAVDLHGARPVVAPDWEEGIAASLRAGLDAIGPDADAALVLLGDQPEIDVDAIARVVGAWRDPGGDEPARPSRPRAVRAVHGGRPGHPVLLDRALFPALRELRGDRGAGAVLAAAELVEVECGPGAVLDVDTPDDLARAGSDESVSRAPTRRAR</sequence>
<dbReference type="PANTHER" id="PTHR43777">
    <property type="entry name" value="MOLYBDENUM COFACTOR CYTIDYLYLTRANSFERASE"/>
    <property type="match status" value="1"/>
</dbReference>
<proteinExistence type="predicted"/>
<keyword evidence="4" id="KW-1185">Reference proteome</keyword>
<organism evidence="3 4">
    <name type="scientific">Conexibacter arvalis</name>
    <dbReference type="NCBI Taxonomy" id="912552"/>
    <lineage>
        <taxon>Bacteria</taxon>
        <taxon>Bacillati</taxon>
        <taxon>Actinomycetota</taxon>
        <taxon>Thermoleophilia</taxon>
        <taxon>Solirubrobacterales</taxon>
        <taxon>Conexibacteraceae</taxon>
        <taxon>Conexibacter</taxon>
    </lineage>
</organism>
<dbReference type="EMBL" id="JACHNU010000002">
    <property type="protein sequence ID" value="MBB4662256.1"/>
    <property type="molecule type" value="Genomic_DNA"/>
</dbReference>
<dbReference type="Gene3D" id="3.90.550.10">
    <property type="entry name" value="Spore Coat Polysaccharide Biosynthesis Protein SpsA, Chain A"/>
    <property type="match status" value="1"/>
</dbReference>
<dbReference type="AlphaFoldDB" id="A0A840IBP8"/>
<dbReference type="SUPFAM" id="SSF53448">
    <property type="entry name" value="Nucleotide-diphospho-sugar transferases"/>
    <property type="match status" value="1"/>
</dbReference>
<comment type="caution">
    <text evidence="3">The sequence shown here is derived from an EMBL/GenBank/DDBJ whole genome shotgun (WGS) entry which is preliminary data.</text>
</comment>
<evidence type="ECO:0000313" key="3">
    <source>
        <dbReference type="EMBL" id="MBB4662256.1"/>
    </source>
</evidence>
<gene>
    <name evidence="3" type="ORF">BDZ31_001842</name>
</gene>
<dbReference type="InterPro" id="IPR029044">
    <property type="entry name" value="Nucleotide-diphossugar_trans"/>
</dbReference>
<dbReference type="GO" id="GO:0016779">
    <property type="term" value="F:nucleotidyltransferase activity"/>
    <property type="evidence" value="ECO:0007669"/>
    <property type="project" value="UniProtKB-KW"/>
</dbReference>
<dbReference type="InterPro" id="IPR025877">
    <property type="entry name" value="MobA-like_NTP_Trfase"/>
</dbReference>
<dbReference type="Proteomes" id="UP000585272">
    <property type="component" value="Unassembled WGS sequence"/>
</dbReference>
<feature type="region of interest" description="Disordered" evidence="1">
    <location>
        <begin position="198"/>
        <end position="222"/>
    </location>
</feature>
<feature type="domain" description="MobA-like NTP transferase" evidence="2">
    <location>
        <begin position="14"/>
        <end position="182"/>
    </location>
</feature>